<proteinExistence type="predicted"/>
<dbReference type="CDD" id="cd00303">
    <property type="entry name" value="retropepsin_like"/>
    <property type="match status" value="1"/>
</dbReference>
<feature type="non-terminal residue" evidence="1">
    <location>
        <position position="1"/>
    </location>
</feature>
<dbReference type="EMBL" id="ASGP02000005">
    <property type="protein sequence ID" value="KAH9506507.1"/>
    <property type="molecule type" value="Genomic_DNA"/>
</dbReference>
<dbReference type="Proteomes" id="UP000790347">
    <property type="component" value="Unassembled WGS sequence"/>
</dbReference>
<accession>A0A922HWQ0</accession>
<dbReference type="AlphaFoldDB" id="A0A922HWQ0"/>
<dbReference type="InterPro" id="IPR021109">
    <property type="entry name" value="Peptidase_aspartic_dom_sf"/>
</dbReference>
<evidence type="ECO:0000313" key="2">
    <source>
        <dbReference type="Proteomes" id="UP000790347"/>
    </source>
</evidence>
<reference evidence="1" key="1">
    <citation type="submission" date="2013-05" db="EMBL/GenBank/DDBJ databases">
        <authorList>
            <person name="Yim A.K.Y."/>
            <person name="Chan T.F."/>
            <person name="Ji K.M."/>
            <person name="Liu X.Y."/>
            <person name="Zhou J.W."/>
            <person name="Li R.Q."/>
            <person name="Yang K.Y."/>
            <person name="Li J."/>
            <person name="Li M."/>
            <person name="Law P.T.W."/>
            <person name="Wu Y.L."/>
            <person name="Cai Z.L."/>
            <person name="Qin H."/>
            <person name="Bao Y."/>
            <person name="Leung R.K.K."/>
            <person name="Ng P.K.S."/>
            <person name="Zou J."/>
            <person name="Zhong X.J."/>
            <person name="Ran P.X."/>
            <person name="Zhong N.S."/>
            <person name="Liu Z.G."/>
            <person name="Tsui S.K.W."/>
        </authorList>
    </citation>
    <scope>NUCLEOTIDE SEQUENCE</scope>
    <source>
        <strain evidence="1">Derf</strain>
        <tissue evidence="1">Whole organism</tissue>
    </source>
</reference>
<keyword evidence="2" id="KW-1185">Reference proteome</keyword>
<reference evidence="1" key="2">
    <citation type="journal article" date="2022" name="Res Sq">
        <title>Comparative Genomics Reveals Insights into the Divergent Evolution of Astigmatic Mites and Household Pest Adaptations.</title>
        <authorList>
            <person name="Xiong Q."/>
            <person name="Wan A.T.-Y."/>
            <person name="Liu X.-Y."/>
            <person name="Fung C.S.-H."/>
            <person name="Xiao X."/>
            <person name="Malainual N."/>
            <person name="Hou J."/>
            <person name="Wang L."/>
            <person name="Wang M."/>
            <person name="Yang K."/>
            <person name="Cui Y."/>
            <person name="Leung E."/>
            <person name="Nong W."/>
            <person name="Shin S.-K."/>
            <person name="Au S."/>
            <person name="Jeong K.Y."/>
            <person name="Chew F.T."/>
            <person name="Hui J."/>
            <person name="Leung T.F."/>
            <person name="Tungtrongchitr A."/>
            <person name="Zhong N."/>
            <person name="Liu Z."/>
            <person name="Tsui S."/>
        </authorList>
    </citation>
    <scope>NUCLEOTIDE SEQUENCE</scope>
    <source>
        <strain evidence="1">Derf</strain>
        <tissue evidence="1">Whole organism</tissue>
    </source>
</reference>
<evidence type="ECO:0008006" key="3">
    <source>
        <dbReference type="Google" id="ProtNLM"/>
    </source>
</evidence>
<gene>
    <name evidence="1" type="ORF">DERF_011235</name>
</gene>
<organism evidence="1 2">
    <name type="scientific">Dermatophagoides farinae</name>
    <name type="common">American house dust mite</name>
    <dbReference type="NCBI Taxonomy" id="6954"/>
    <lineage>
        <taxon>Eukaryota</taxon>
        <taxon>Metazoa</taxon>
        <taxon>Ecdysozoa</taxon>
        <taxon>Arthropoda</taxon>
        <taxon>Chelicerata</taxon>
        <taxon>Arachnida</taxon>
        <taxon>Acari</taxon>
        <taxon>Acariformes</taxon>
        <taxon>Sarcoptiformes</taxon>
        <taxon>Astigmata</taxon>
        <taxon>Psoroptidia</taxon>
        <taxon>Analgoidea</taxon>
        <taxon>Pyroglyphidae</taxon>
        <taxon>Dermatophagoidinae</taxon>
        <taxon>Dermatophagoides</taxon>
    </lineage>
</organism>
<dbReference type="Gene3D" id="2.40.70.10">
    <property type="entry name" value="Acid Proteases"/>
    <property type="match status" value="1"/>
</dbReference>
<sequence>MTEREANTGNNDSVLQELSRILGESYRDGSRTAWVQTRSKLASETIEQYVKYFECVARVNRWNDQDKIDMFEASLVPGSPEFNAIAAMKAGSKTSFSVMISNLKESSKPLRDSMVRSFFRLQRGQGQSLDELANKIIKSVNELYADMPEQSRERLARDRFYAALDERLVVALTIPKEIASICDESNRIIPRQFLRSKINRKTVYCLIDSGSKVSVFPSSWPVEKFGQSVLHTANGSSMLVKGESIVKMSIDSCVIEHTVLIGNVTKPTLGRDFIKKISATITYDDIMYFTWMGNRRRVNLISEDQIDNVNDHDLTDAEVCALAVEHLTVDDDVDNENVCDESEQLGVVNSLINRYMDVFEGIGRTNL</sequence>
<comment type="caution">
    <text evidence="1">The sequence shown here is derived from an EMBL/GenBank/DDBJ whole genome shotgun (WGS) entry which is preliminary data.</text>
</comment>
<protein>
    <recommendedName>
        <fullName evidence="3">Peptidase A2 domain-containing protein</fullName>
    </recommendedName>
</protein>
<evidence type="ECO:0000313" key="1">
    <source>
        <dbReference type="EMBL" id="KAH9506507.1"/>
    </source>
</evidence>
<dbReference type="SUPFAM" id="SSF50630">
    <property type="entry name" value="Acid proteases"/>
    <property type="match status" value="1"/>
</dbReference>
<name>A0A922HWQ0_DERFA</name>